<organism evidence="5 6">
    <name type="scientific">Neiella holothuriorum</name>
    <dbReference type="NCBI Taxonomy" id="2870530"/>
    <lineage>
        <taxon>Bacteria</taxon>
        <taxon>Pseudomonadati</taxon>
        <taxon>Pseudomonadota</taxon>
        <taxon>Gammaproteobacteria</taxon>
        <taxon>Alteromonadales</taxon>
        <taxon>Echinimonadaceae</taxon>
        <taxon>Neiella</taxon>
    </lineage>
</organism>
<dbReference type="PROSITE" id="PS51384">
    <property type="entry name" value="FAD_FR"/>
    <property type="match status" value="1"/>
</dbReference>
<dbReference type="InterPro" id="IPR050415">
    <property type="entry name" value="MRET"/>
</dbReference>
<dbReference type="Proteomes" id="UP001166251">
    <property type="component" value="Unassembled WGS sequence"/>
</dbReference>
<keyword evidence="6" id="KW-1185">Reference proteome</keyword>
<keyword evidence="1 5" id="KW-0560">Oxidoreductase</keyword>
<comment type="caution">
    <text evidence="5">The sequence shown here is derived from an EMBL/GenBank/DDBJ whole genome shotgun (WGS) entry which is preliminary data.</text>
</comment>
<evidence type="ECO:0000313" key="6">
    <source>
        <dbReference type="Proteomes" id="UP001166251"/>
    </source>
</evidence>
<dbReference type="NCBIfam" id="NF005963">
    <property type="entry name" value="PRK08051.1"/>
    <property type="match status" value="1"/>
</dbReference>
<dbReference type="PANTHER" id="PTHR47354">
    <property type="entry name" value="NADH OXIDOREDUCTASE HCR"/>
    <property type="match status" value="1"/>
</dbReference>
<protein>
    <submittedName>
        <fullName evidence="5">NAD(P)H-flavin reductase</fullName>
        <ecNumber evidence="5">1.5.1.41</ecNumber>
    </submittedName>
</protein>
<reference evidence="5" key="1">
    <citation type="submission" date="2021-07" db="EMBL/GenBank/DDBJ databases">
        <title>Neiella marina sp. nov., isolated from the intestinal content of sea cucumber Apostichopus japonicus.</title>
        <authorList>
            <person name="Bai X."/>
        </authorList>
    </citation>
    <scope>NUCLEOTIDE SEQUENCE</scope>
    <source>
        <strain evidence="5">126</strain>
    </source>
</reference>
<name>A0ABS7EC93_9GAMM</name>
<dbReference type="InterPro" id="IPR039261">
    <property type="entry name" value="FNR_nucleotide-bd"/>
</dbReference>
<dbReference type="CDD" id="cd06189">
    <property type="entry name" value="flavin_oxioreductase"/>
    <property type="match status" value="1"/>
</dbReference>
<dbReference type="InterPro" id="IPR001433">
    <property type="entry name" value="OxRdtase_FAD/NAD-bd"/>
</dbReference>
<feature type="domain" description="FAD-binding FR-type" evidence="4">
    <location>
        <begin position="1"/>
        <end position="98"/>
    </location>
</feature>
<proteinExistence type="inferred from homology"/>
<dbReference type="EMBL" id="JAHZSS010000002">
    <property type="protein sequence ID" value="MBW8189947.1"/>
    <property type="molecule type" value="Genomic_DNA"/>
</dbReference>
<evidence type="ECO:0000259" key="4">
    <source>
        <dbReference type="PROSITE" id="PS51384"/>
    </source>
</evidence>
<dbReference type="EC" id="1.5.1.41" evidence="5"/>
<evidence type="ECO:0000256" key="2">
    <source>
        <dbReference type="ARBA" id="ARBA00023223"/>
    </source>
</evidence>
<evidence type="ECO:0000313" key="5">
    <source>
        <dbReference type="EMBL" id="MBW8189947.1"/>
    </source>
</evidence>
<dbReference type="SUPFAM" id="SSF52343">
    <property type="entry name" value="Ferredoxin reductase-like, C-terminal NADP-linked domain"/>
    <property type="match status" value="1"/>
</dbReference>
<dbReference type="GO" id="GO:0052875">
    <property type="term" value="F:riboflavin reductase [NAD(P)H] activity"/>
    <property type="evidence" value="ECO:0007669"/>
    <property type="project" value="UniProtKB-EC"/>
</dbReference>
<evidence type="ECO:0000256" key="1">
    <source>
        <dbReference type="ARBA" id="ARBA00023002"/>
    </source>
</evidence>
<keyword evidence="2" id="KW-0455">Luminescence</keyword>
<accession>A0ABS7EC93</accession>
<dbReference type="Pfam" id="PF00175">
    <property type="entry name" value="NAD_binding_1"/>
    <property type="match status" value="1"/>
</dbReference>
<evidence type="ECO:0000256" key="3">
    <source>
        <dbReference type="ARBA" id="ARBA00038177"/>
    </source>
</evidence>
<dbReference type="InterPro" id="IPR017927">
    <property type="entry name" value="FAD-bd_FR_type"/>
</dbReference>
<dbReference type="SUPFAM" id="SSF63380">
    <property type="entry name" value="Riboflavin synthase domain-like"/>
    <property type="match status" value="1"/>
</dbReference>
<dbReference type="Gene3D" id="2.40.30.10">
    <property type="entry name" value="Translation factors"/>
    <property type="match status" value="1"/>
</dbReference>
<gene>
    <name evidence="5" type="primary">fre</name>
    <name evidence="5" type="ORF">K0504_02785</name>
</gene>
<dbReference type="InterPro" id="IPR017938">
    <property type="entry name" value="Riboflavin_synthase-like_b-brl"/>
</dbReference>
<sequence>MKQVTCTVSRLEALTPFVQRAMLSPVEPVEFLPGQYLMLHLSEQDKRPFSIASASNAAELELHIGAGRADSYAGQAIEHLKQHEQVTVSLPGGDAYWHPERHEPTILMAGGTGFSYVNSILMSMIDAPRSESLIVYWGVRCEADLYEWSRLQQLAESHEWLTVHAVVEEPSADWQGKTGQVHQAVLNDFDSLAGYDLYMAGRFEMVGVARDAFLEKQMPRERMFSDAFAFID</sequence>
<dbReference type="PANTHER" id="PTHR47354:SF7">
    <property type="entry name" value="NAD(P)H-FLAVIN REDUCTASE"/>
    <property type="match status" value="1"/>
</dbReference>
<comment type="similarity">
    <text evidence="3">Belongs to the Fre/LuxG FAD/NAD(P) flavoprotein oxidoreductase family.</text>
</comment>
<dbReference type="PRINTS" id="PR00410">
    <property type="entry name" value="PHEHYDRXLASE"/>
</dbReference>
<dbReference type="RefSeq" id="WP_220102627.1">
    <property type="nucleotide sequence ID" value="NZ_JAHZSS010000002.1"/>
</dbReference>
<dbReference type="Gene3D" id="3.40.50.80">
    <property type="entry name" value="Nucleotide-binding domain of ferredoxin-NADP reductase (FNR) module"/>
    <property type="match status" value="1"/>
</dbReference>